<evidence type="ECO:0008006" key="4">
    <source>
        <dbReference type="Google" id="ProtNLM"/>
    </source>
</evidence>
<dbReference type="EMBL" id="AP025334">
    <property type="protein sequence ID" value="BDD52016.1"/>
    <property type="molecule type" value="Genomic_DNA"/>
</dbReference>
<feature type="signal peptide" evidence="1">
    <location>
        <begin position="1"/>
        <end position="18"/>
    </location>
</feature>
<dbReference type="Gene3D" id="1.20.1270.180">
    <property type="match status" value="1"/>
</dbReference>
<evidence type="ECO:0000256" key="1">
    <source>
        <dbReference type="SAM" id="SignalP"/>
    </source>
</evidence>
<proteinExistence type="predicted"/>
<organism evidence="2 3">
    <name type="scientific">Phytobacter diazotrophicus</name>
    <dbReference type="NCBI Taxonomy" id="395631"/>
    <lineage>
        <taxon>Bacteria</taxon>
        <taxon>Pseudomonadati</taxon>
        <taxon>Pseudomonadota</taxon>
        <taxon>Gammaproteobacteria</taxon>
        <taxon>Enterobacterales</taxon>
        <taxon>Enterobacteriaceae</taxon>
        <taxon>Phytobacter</taxon>
    </lineage>
</organism>
<keyword evidence="1" id="KW-0732">Signal</keyword>
<gene>
    <name evidence="2" type="ORF">PDTA9734_35030</name>
</gene>
<keyword evidence="3" id="KW-1185">Reference proteome</keyword>
<feature type="chain" id="PRO_5046263247" description="Lysozyme inhibitor LprI N-terminal domain-containing protein" evidence="1">
    <location>
        <begin position="19"/>
        <end position="160"/>
    </location>
</feature>
<accession>A0ABN6LSB2</accession>
<dbReference type="RefSeq" id="WP_107223020.1">
    <property type="nucleotide sequence ID" value="NZ_AP025334.1"/>
</dbReference>
<evidence type="ECO:0000313" key="2">
    <source>
        <dbReference type="EMBL" id="BDD52016.1"/>
    </source>
</evidence>
<dbReference type="Proteomes" id="UP001320460">
    <property type="component" value="Chromosome"/>
</dbReference>
<sequence length="160" mass="17850">MKMLFLFVGIAFSFPVLANTTATRQDAPVIAKDIAACYGTQGAGICLQSLVDKEKIKYNSAWQSLTDSLTNVENKQLLLKELTEGKQAWESALPHDCQAKGLLNDKDSPAFNDALSECLAIGYAARTDFYNGFNILDERSQQKKLLEKILKEKQEKKENK</sequence>
<name>A0ABN6LSB2_9ENTR</name>
<evidence type="ECO:0000313" key="3">
    <source>
        <dbReference type="Proteomes" id="UP001320460"/>
    </source>
</evidence>
<protein>
    <recommendedName>
        <fullName evidence="4">Lysozyme inhibitor LprI N-terminal domain-containing protein</fullName>
    </recommendedName>
</protein>
<reference evidence="2 3" key="1">
    <citation type="submission" date="2021-12" db="EMBL/GenBank/DDBJ databases">
        <title>Complete genome sequence of Phytobacter diazotrophicus TA9734.</title>
        <authorList>
            <person name="Kubota H."/>
            <person name="Nakayama Y."/>
            <person name="Ariyoshi T."/>
        </authorList>
    </citation>
    <scope>NUCLEOTIDE SEQUENCE [LARGE SCALE GENOMIC DNA]</scope>
    <source>
        <strain evidence="2 3">TA9734</strain>
    </source>
</reference>